<sequence>MPAAQFEAPADTPLLSRPLSREIVAYSRFSASSLCSRPAWTHPGQIVCFILPCRLPHLSRHCHGPIHGKSSSVPRFLEAYSFAFPRVSRARRYSEAVRAPAELCPTWMNGETFCKPISRTIVHASRQSCKGREMILYLYVLKVWNWRTIVIVNSESESRLVDGKTFRLSTASLFAKRPPWHLLMASINTYLLSSL</sequence>
<keyword evidence="2" id="KW-1185">Reference proteome</keyword>
<dbReference type="EMBL" id="MU001679">
    <property type="protein sequence ID" value="KAF2457862.1"/>
    <property type="molecule type" value="Genomic_DNA"/>
</dbReference>
<gene>
    <name evidence="1" type="ORF">BDY21DRAFT_18176</name>
</gene>
<name>A0A6A6P299_9PEZI</name>
<evidence type="ECO:0000313" key="2">
    <source>
        <dbReference type="Proteomes" id="UP000799766"/>
    </source>
</evidence>
<protein>
    <submittedName>
        <fullName evidence="1">Uncharacterized protein</fullName>
    </submittedName>
</protein>
<dbReference type="AlphaFoldDB" id="A0A6A6P299"/>
<dbReference type="Proteomes" id="UP000799766">
    <property type="component" value="Unassembled WGS sequence"/>
</dbReference>
<accession>A0A6A6P299</accession>
<reference evidence="1" key="1">
    <citation type="journal article" date="2020" name="Stud. Mycol.">
        <title>101 Dothideomycetes genomes: a test case for predicting lifestyles and emergence of pathogens.</title>
        <authorList>
            <person name="Haridas S."/>
            <person name="Albert R."/>
            <person name="Binder M."/>
            <person name="Bloem J."/>
            <person name="Labutti K."/>
            <person name="Salamov A."/>
            <person name="Andreopoulos B."/>
            <person name="Baker S."/>
            <person name="Barry K."/>
            <person name="Bills G."/>
            <person name="Bluhm B."/>
            <person name="Cannon C."/>
            <person name="Castanera R."/>
            <person name="Culley D."/>
            <person name="Daum C."/>
            <person name="Ezra D."/>
            <person name="Gonzalez J."/>
            <person name="Henrissat B."/>
            <person name="Kuo A."/>
            <person name="Liang C."/>
            <person name="Lipzen A."/>
            <person name="Lutzoni F."/>
            <person name="Magnuson J."/>
            <person name="Mondo S."/>
            <person name="Nolan M."/>
            <person name="Ohm R."/>
            <person name="Pangilinan J."/>
            <person name="Park H.-J."/>
            <person name="Ramirez L."/>
            <person name="Alfaro M."/>
            <person name="Sun H."/>
            <person name="Tritt A."/>
            <person name="Yoshinaga Y."/>
            <person name="Zwiers L.-H."/>
            <person name="Turgeon B."/>
            <person name="Goodwin S."/>
            <person name="Spatafora J."/>
            <person name="Crous P."/>
            <person name="Grigoriev I."/>
        </authorList>
    </citation>
    <scope>NUCLEOTIDE SEQUENCE</scope>
    <source>
        <strain evidence="1">ATCC 16933</strain>
    </source>
</reference>
<evidence type="ECO:0000313" key="1">
    <source>
        <dbReference type="EMBL" id="KAF2457862.1"/>
    </source>
</evidence>
<proteinExistence type="predicted"/>
<organism evidence="1 2">
    <name type="scientific">Lineolata rhizophorae</name>
    <dbReference type="NCBI Taxonomy" id="578093"/>
    <lineage>
        <taxon>Eukaryota</taxon>
        <taxon>Fungi</taxon>
        <taxon>Dikarya</taxon>
        <taxon>Ascomycota</taxon>
        <taxon>Pezizomycotina</taxon>
        <taxon>Dothideomycetes</taxon>
        <taxon>Dothideomycetes incertae sedis</taxon>
        <taxon>Lineolatales</taxon>
        <taxon>Lineolataceae</taxon>
        <taxon>Lineolata</taxon>
    </lineage>
</organism>